<dbReference type="InterPro" id="IPR001245">
    <property type="entry name" value="Ser-Thr/Tyr_kinase_cat_dom"/>
</dbReference>
<feature type="compositionally biased region" description="Low complexity" evidence="18">
    <location>
        <begin position="491"/>
        <end position="509"/>
    </location>
</feature>
<evidence type="ECO:0000256" key="2">
    <source>
        <dbReference type="ARBA" id="ARBA00012513"/>
    </source>
</evidence>
<evidence type="ECO:0000256" key="14">
    <source>
        <dbReference type="ARBA" id="ARBA00023180"/>
    </source>
</evidence>
<dbReference type="PANTHER" id="PTHR47460">
    <property type="entry name" value="SERINE/THREONINE-PROTEIN KINASE-LIKE PROTEIN ACR4"/>
    <property type="match status" value="1"/>
</dbReference>
<dbReference type="PROSITE" id="PS50011">
    <property type="entry name" value="PROTEIN_KINASE_DOM"/>
    <property type="match status" value="1"/>
</dbReference>
<keyword evidence="9 17" id="KW-0067">ATP-binding</keyword>
<proteinExistence type="predicted"/>
<dbReference type="AlphaFoldDB" id="A0ABD1XFD1"/>
<dbReference type="SUPFAM" id="SSF50985">
    <property type="entry name" value="RCC1/BLIP-II"/>
    <property type="match status" value="1"/>
</dbReference>
<dbReference type="PROSITE" id="PS00108">
    <property type="entry name" value="PROTEIN_KINASE_ST"/>
    <property type="match status" value="1"/>
</dbReference>
<keyword evidence="4" id="KW-0808">Transferase</keyword>
<evidence type="ECO:0000256" key="16">
    <source>
        <dbReference type="ARBA" id="ARBA00048679"/>
    </source>
</evidence>
<keyword evidence="3" id="KW-0723">Serine/threonine-protein kinase</keyword>
<feature type="compositionally biased region" description="Basic residues" evidence="18">
    <location>
        <begin position="861"/>
        <end position="871"/>
    </location>
</feature>
<keyword evidence="7 17" id="KW-0547">Nucleotide-binding</keyword>
<dbReference type="Gene3D" id="3.30.200.20">
    <property type="entry name" value="Phosphorylase Kinase, domain 1"/>
    <property type="match status" value="1"/>
</dbReference>
<dbReference type="GO" id="GO:0016020">
    <property type="term" value="C:membrane"/>
    <property type="evidence" value="ECO:0007669"/>
    <property type="project" value="UniProtKB-SubCell"/>
</dbReference>
<dbReference type="CDD" id="cd14066">
    <property type="entry name" value="STKc_IRAK"/>
    <property type="match status" value="1"/>
</dbReference>
<keyword evidence="14" id="KW-0325">Glycoprotein</keyword>
<dbReference type="EC" id="2.7.11.1" evidence="2"/>
<dbReference type="PANTHER" id="PTHR47460:SF1">
    <property type="entry name" value="SERINE_THREONINE-PROTEIN KINASE-LIKE PROTEIN ACR4"/>
    <property type="match status" value="1"/>
</dbReference>
<comment type="subcellular location">
    <subcellularLocation>
        <location evidence="1">Membrane</location>
        <topology evidence="1">Single-pass type I membrane protein</topology>
    </subcellularLocation>
</comment>
<dbReference type="Gene3D" id="1.10.510.10">
    <property type="entry name" value="Transferase(Phosphotransferase) domain 1"/>
    <property type="match status" value="1"/>
</dbReference>
<sequence length="1017" mass="109948">MVVLWRGATDCVETEGWKKGAHGRLKRAQCIGWDTAFVEHIREGRSFSPEGAEYFRLSTSRVNGGDTGEAREGEGVGVTGPWLEAQLDSEMARALRFLLLLSLAAAWWVESVSGLGTAGKVAVSYGANGQALCQIQEDGSQLVSCFGTDEASVFSAPPRIPMVGVTGGDGFVCGLEQEEQTPYCWGNNIYVPAGVPLLPNTSVKYVSISAGDNHLCALREGGSSVNSDARKTNTNVSSTMGPWVDCWGYNMTGSFISQPLVAISAGSFFTCGLFASNRTAICWGDDSGYNVIQGVPNVAFSSIAAGGYHVCGIEEGSDARTICWGRSLGPPGGPPQGALLNALVGGKFHSCGLKADTLTPVCWGLATPSLVPTPENESLQFMVAGDYFTCGIAGGSSSKIVCWGSNYPLPPVSATAPAQGANGGCSKGSSPCSPPGGNSGRNGGTIQVPIIIGELVTAVVVISALLLGAYFWVRYKLAKVASKNDDIDSKAPSNNTPPTTAPNTDASTSLPHHHHGKKYSFRSTSNKTKGGSARQEESMNPRAHVFRYQELQEATGDFGTDHEIGRGSFSIVYKGVLANGTVVAVKRAMGSTTNPDKVPESKEFRNELDLLSRLNHAHLLNLLGYCEESGERLLVYEYMANGTLFEHLHGDDKEQLNWVTRLKIAVQAARGLEYLHGYACHPVIHRDIKSCNILLDEEWNARVADFGLSLFGPENSSSPLSEPPAGTLGYLDPEYYRLHYLTTKSDIYSFGVLLLEIMSGRKAIDMGYPQGNIVEWAVPLIKSGLTRTILDNRIEDPPDLDALDKLAKVAAQCVRMRGKDRPSMEKVTTSLERALALMLGTPANDGQLILPTEVVLGSARLNKKTSSRRSSNKSESRQSDSDYEPVRERDKDFLDVPVFSKLRGYNPSLDDLPRVSSLTRVQSFNKVHSLTRNQSLTRAYSFNRAYSHRTASSRLDEEDLEMQSFGSPPFHTKTSLRPVDHGIPRDIRIDSWPQHIRGPSSSVPCDSEISPESPRQL</sequence>
<gene>
    <name evidence="20" type="ORF">R1flu_026227</name>
</gene>
<feature type="binding site" evidence="17">
    <location>
        <position position="586"/>
    </location>
    <ligand>
        <name>ATP</name>
        <dbReference type="ChEBI" id="CHEBI:30616"/>
    </ligand>
</feature>
<keyword evidence="5" id="KW-0812">Transmembrane</keyword>
<feature type="region of interest" description="Disordered" evidence="18">
    <location>
        <begin position="989"/>
        <end position="1017"/>
    </location>
</feature>
<keyword evidence="11" id="KW-0472">Membrane</keyword>
<keyword evidence="12" id="KW-1015">Disulfide bond</keyword>
<evidence type="ECO:0000256" key="5">
    <source>
        <dbReference type="ARBA" id="ARBA00022692"/>
    </source>
</evidence>
<evidence type="ECO:0000256" key="12">
    <source>
        <dbReference type="ARBA" id="ARBA00023157"/>
    </source>
</evidence>
<protein>
    <recommendedName>
        <fullName evidence="2">non-specific serine/threonine protein kinase</fullName>
        <ecNumber evidence="2">2.7.11.1</ecNumber>
    </recommendedName>
</protein>
<name>A0ABD1XFD1_9MARC</name>
<comment type="catalytic activity">
    <reaction evidence="16">
        <text>L-seryl-[protein] + ATP = O-phospho-L-seryl-[protein] + ADP + H(+)</text>
        <dbReference type="Rhea" id="RHEA:17989"/>
        <dbReference type="Rhea" id="RHEA-COMP:9863"/>
        <dbReference type="Rhea" id="RHEA-COMP:11604"/>
        <dbReference type="ChEBI" id="CHEBI:15378"/>
        <dbReference type="ChEBI" id="CHEBI:29999"/>
        <dbReference type="ChEBI" id="CHEBI:30616"/>
        <dbReference type="ChEBI" id="CHEBI:83421"/>
        <dbReference type="ChEBI" id="CHEBI:456216"/>
        <dbReference type="EC" id="2.7.11.1"/>
    </reaction>
</comment>
<dbReference type="GO" id="GO:0005524">
    <property type="term" value="F:ATP binding"/>
    <property type="evidence" value="ECO:0007669"/>
    <property type="project" value="UniProtKB-UniRule"/>
</dbReference>
<dbReference type="InterPro" id="IPR009091">
    <property type="entry name" value="RCC1/BLIP-II"/>
</dbReference>
<keyword evidence="13" id="KW-0675">Receptor</keyword>
<accession>A0ABD1XFD1</accession>
<evidence type="ECO:0000256" key="11">
    <source>
        <dbReference type="ARBA" id="ARBA00023136"/>
    </source>
</evidence>
<evidence type="ECO:0000256" key="18">
    <source>
        <dbReference type="SAM" id="MobiDB-lite"/>
    </source>
</evidence>
<dbReference type="SMART" id="SM00220">
    <property type="entry name" value="S_TKc"/>
    <property type="match status" value="1"/>
</dbReference>
<dbReference type="InterPro" id="IPR008271">
    <property type="entry name" value="Ser/Thr_kinase_AS"/>
</dbReference>
<evidence type="ECO:0000313" key="20">
    <source>
        <dbReference type="EMBL" id="KAL2607654.1"/>
    </source>
</evidence>
<dbReference type="FunFam" id="1.10.510.10:FF:000477">
    <property type="entry name" value="Receptor protein kinase CRINKLY4"/>
    <property type="match status" value="1"/>
</dbReference>
<keyword evidence="21" id="KW-1185">Reference proteome</keyword>
<evidence type="ECO:0000313" key="21">
    <source>
        <dbReference type="Proteomes" id="UP001605036"/>
    </source>
</evidence>
<reference evidence="20 21" key="1">
    <citation type="submission" date="2024-09" db="EMBL/GenBank/DDBJ databases">
        <title>Chromosome-scale assembly of Riccia fluitans.</title>
        <authorList>
            <person name="Paukszto L."/>
            <person name="Sawicki J."/>
            <person name="Karawczyk K."/>
            <person name="Piernik-Szablinska J."/>
            <person name="Szczecinska M."/>
            <person name="Mazdziarz M."/>
        </authorList>
    </citation>
    <scope>NUCLEOTIDE SEQUENCE [LARGE SCALE GENOMIC DNA]</scope>
    <source>
        <strain evidence="20">Rf_01</strain>
        <tissue evidence="20">Aerial parts of the thallus</tissue>
    </source>
</reference>
<evidence type="ECO:0000256" key="10">
    <source>
        <dbReference type="ARBA" id="ARBA00022989"/>
    </source>
</evidence>
<evidence type="ECO:0000256" key="7">
    <source>
        <dbReference type="ARBA" id="ARBA00022741"/>
    </source>
</evidence>
<dbReference type="GO" id="GO:0004674">
    <property type="term" value="F:protein serine/threonine kinase activity"/>
    <property type="evidence" value="ECO:0007669"/>
    <property type="project" value="UniProtKB-KW"/>
</dbReference>
<organism evidence="20 21">
    <name type="scientific">Riccia fluitans</name>
    <dbReference type="NCBI Taxonomy" id="41844"/>
    <lineage>
        <taxon>Eukaryota</taxon>
        <taxon>Viridiplantae</taxon>
        <taxon>Streptophyta</taxon>
        <taxon>Embryophyta</taxon>
        <taxon>Marchantiophyta</taxon>
        <taxon>Marchantiopsida</taxon>
        <taxon>Marchantiidae</taxon>
        <taxon>Marchantiales</taxon>
        <taxon>Ricciaceae</taxon>
        <taxon>Riccia</taxon>
    </lineage>
</organism>
<evidence type="ECO:0000259" key="19">
    <source>
        <dbReference type="PROSITE" id="PS50011"/>
    </source>
</evidence>
<feature type="region of interest" description="Disordered" evidence="18">
    <location>
        <begin position="861"/>
        <end position="887"/>
    </location>
</feature>
<comment type="catalytic activity">
    <reaction evidence="15">
        <text>L-threonyl-[protein] + ATP = O-phospho-L-threonyl-[protein] + ADP + H(+)</text>
        <dbReference type="Rhea" id="RHEA:46608"/>
        <dbReference type="Rhea" id="RHEA-COMP:11060"/>
        <dbReference type="Rhea" id="RHEA-COMP:11605"/>
        <dbReference type="ChEBI" id="CHEBI:15378"/>
        <dbReference type="ChEBI" id="CHEBI:30013"/>
        <dbReference type="ChEBI" id="CHEBI:30616"/>
        <dbReference type="ChEBI" id="CHEBI:61977"/>
        <dbReference type="ChEBI" id="CHEBI:456216"/>
        <dbReference type="EC" id="2.7.11.1"/>
    </reaction>
</comment>
<evidence type="ECO:0000256" key="15">
    <source>
        <dbReference type="ARBA" id="ARBA00047899"/>
    </source>
</evidence>
<feature type="compositionally biased region" description="Basic residues" evidence="18">
    <location>
        <begin position="511"/>
        <end position="520"/>
    </location>
</feature>
<dbReference type="EMBL" id="JBHFFA010000008">
    <property type="protein sequence ID" value="KAL2607654.1"/>
    <property type="molecule type" value="Genomic_DNA"/>
</dbReference>
<evidence type="ECO:0000256" key="17">
    <source>
        <dbReference type="PROSITE-ProRule" id="PRU10141"/>
    </source>
</evidence>
<evidence type="ECO:0000256" key="13">
    <source>
        <dbReference type="ARBA" id="ARBA00023170"/>
    </source>
</evidence>
<feature type="region of interest" description="Disordered" evidence="18">
    <location>
        <begin position="418"/>
        <end position="440"/>
    </location>
</feature>
<dbReference type="InterPro" id="IPR000719">
    <property type="entry name" value="Prot_kinase_dom"/>
</dbReference>
<comment type="caution">
    <text evidence="20">The sequence shown here is derived from an EMBL/GenBank/DDBJ whole genome shotgun (WGS) entry which is preliminary data.</text>
</comment>
<dbReference type="InterPro" id="IPR011009">
    <property type="entry name" value="Kinase-like_dom_sf"/>
</dbReference>
<dbReference type="SUPFAM" id="SSF56112">
    <property type="entry name" value="Protein kinase-like (PK-like)"/>
    <property type="match status" value="1"/>
</dbReference>
<feature type="region of interest" description="Disordered" evidence="18">
    <location>
        <begin position="484"/>
        <end position="541"/>
    </location>
</feature>
<keyword evidence="10" id="KW-1133">Transmembrane helix</keyword>
<evidence type="ECO:0000256" key="9">
    <source>
        <dbReference type="ARBA" id="ARBA00022840"/>
    </source>
</evidence>
<keyword evidence="6" id="KW-0732">Signal</keyword>
<evidence type="ECO:0000256" key="3">
    <source>
        <dbReference type="ARBA" id="ARBA00022527"/>
    </source>
</evidence>
<dbReference type="PROSITE" id="PS00107">
    <property type="entry name" value="PROTEIN_KINASE_ATP"/>
    <property type="match status" value="1"/>
</dbReference>
<dbReference type="InterPro" id="IPR017441">
    <property type="entry name" value="Protein_kinase_ATP_BS"/>
</dbReference>
<dbReference type="Proteomes" id="UP001605036">
    <property type="component" value="Unassembled WGS sequence"/>
</dbReference>
<dbReference type="Gene3D" id="2.130.10.30">
    <property type="entry name" value="Regulator of chromosome condensation 1/beta-lactamase-inhibitor protein II"/>
    <property type="match status" value="1"/>
</dbReference>
<dbReference type="Pfam" id="PF07714">
    <property type="entry name" value="PK_Tyr_Ser-Thr"/>
    <property type="match status" value="1"/>
</dbReference>
<feature type="compositionally biased region" description="Basic and acidic residues" evidence="18">
    <location>
        <begin position="872"/>
        <end position="887"/>
    </location>
</feature>
<keyword evidence="8" id="KW-0418">Kinase</keyword>
<feature type="domain" description="Protein kinase" evidence="19">
    <location>
        <begin position="558"/>
        <end position="835"/>
    </location>
</feature>
<evidence type="ECO:0000256" key="6">
    <source>
        <dbReference type="ARBA" id="ARBA00022729"/>
    </source>
</evidence>
<evidence type="ECO:0000256" key="1">
    <source>
        <dbReference type="ARBA" id="ARBA00004479"/>
    </source>
</evidence>
<evidence type="ECO:0000256" key="4">
    <source>
        <dbReference type="ARBA" id="ARBA00022679"/>
    </source>
</evidence>
<evidence type="ECO:0000256" key="8">
    <source>
        <dbReference type="ARBA" id="ARBA00022777"/>
    </source>
</evidence>